<dbReference type="EMBL" id="JACVVK020000645">
    <property type="protein sequence ID" value="KAK7460773.1"/>
    <property type="molecule type" value="Genomic_DNA"/>
</dbReference>
<dbReference type="AlphaFoldDB" id="A0ABD0J582"/>
<reference evidence="1 2" key="1">
    <citation type="journal article" date="2023" name="Sci. Data">
        <title>Genome assembly of the Korean intertidal mud-creeper Batillaria attramentaria.</title>
        <authorList>
            <person name="Patra A.K."/>
            <person name="Ho P.T."/>
            <person name="Jun S."/>
            <person name="Lee S.J."/>
            <person name="Kim Y."/>
            <person name="Won Y.J."/>
        </authorList>
    </citation>
    <scope>NUCLEOTIDE SEQUENCE [LARGE SCALE GENOMIC DNA]</scope>
    <source>
        <strain evidence="1">Wonlab-2016</strain>
    </source>
</reference>
<evidence type="ECO:0000313" key="1">
    <source>
        <dbReference type="EMBL" id="KAK7460773.1"/>
    </source>
</evidence>
<organism evidence="1 2">
    <name type="scientific">Batillaria attramentaria</name>
    <dbReference type="NCBI Taxonomy" id="370345"/>
    <lineage>
        <taxon>Eukaryota</taxon>
        <taxon>Metazoa</taxon>
        <taxon>Spiralia</taxon>
        <taxon>Lophotrochozoa</taxon>
        <taxon>Mollusca</taxon>
        <taxon>Gastropoda</taxon>
        <taxon>Caenogastropoda</taxon>
        <taxon>Sorbeoconcha</taxon>
        <taxon>Cerithioidea</taxon>
        <taxon>Batillariidae</taxon>
        <taxon>Batillaria</taxon>
    </lineage>
</organism>
<comment type="caution">
    <text evidence="1">The sequence shown here is derived from an EMBL/GenBank/DDBJ whole genome shotgun (WGS) entry which is preliminary data.</text>
</comment>
<sequence>MSTATDYSVWFLSLTESDNDSISRHLARKTKFCSPVEWVPVYLGLCAHYKSFAYSGWWLRLTDTYLAQDTRKEGGVTGVRS</sequence>
<protein>
    <submittedName>
        <fullName evidence="1">Uncharacterized protein</fullName>
    </submittedName>
</protein>
<gene>
    <name evidence="1" type="ORF">BaRGS_00038820</name>
</gene>
<proteinExistence type="predicted"/>
<accession>A0ABD0J582</accession>
<keyword evidence="2" id="KW-1185">Reference proteome</keyword>
<name>A0ABD0J582_9CAEN</name>
<evidence type="ECO:0000313" key="2">
    <source>
        <dbReference type="Proteomes" id="UP001519460"/>
    </source>
</evidence>
<dbReference type="Proteomes" id="UP001519460">
    <property type="component" value="Unassembled WGS sequence"/>
</dbReference>